<sequence>MSPNEYSLRSRQTELIMKQKKKVVTDETQENPKYSIPRRFWFFVVLFCFFSSVFVQLSIPFIQEVLKSFICLNPLVIDSSRRALGCITNEQRSQNKRLSTDIQRVTYFDEPFPIEPWVKDDGSDVEDVEDLRLSVLPKHEISSARNPYAESEALAALQAAKKSRECGNVRKAEVIIEHAFALAPHHPDIITEYGIFMETVKMNVLEAEGLYKKALTLNPTHSEALIRRAKTLPLVEEIDNNMLREIHRKRDIFLKIPRWNPGLKRAMRESYFQHIYHTVALEGNTFTLGQTRSILESRIAVAGKSIIEHNEILGMDAALRFLNQTLAHVGNLRIDDILAIHKRVLGYVDPIAAGVLRTTQVFVGSFTPTAPEFVRDELIEMLDWLNDEETLRIDPVELAALTHYKLVYIHPFIDGNGRTARLLMNFILMQAGFPPVIIPVEERAKYYLTLKSANEGDLRPFIRLIAKLTNECLQSFISSSSICDPTDCPDLSTPHGKSSKIIETN</sequence>
<dbReference type="WBParaSite" id="JU765_v2.g16838.t1">
    <property type="protein sequence ID" value="JU765_v2.g16838.t1"/>
    <property type="gene ID" value="JU765_v2.g16838"/>
</dbReference>
<organism evidence="1 2">
    <name type="scientific">Panagrolaimus sp. JU765</name>
    <dbReference type="NCBI Taxonomy" id="591449"/>
    <lineage>
        <taxon>Eukaryota</taxon>
        <taxon>Metazoa</taxon>
        <taxon>Ecdysozoa</taxon>
        <taxon>Nematoda</taxon>
        <taxon>Chromadorea</taxon>
        <taxon>Rhabditida</taxon>
        <taxon>Tylenchina</taxon>
        <taxon>Panagrolaimomorpha</taxon>
        <taxon>Panagrolaimoidea</taxon>
        <taxon>Panagrolaimidae</taxon>
        <taxon>Panagrolaimus</taxon>
    </lineage>
</organism>
<name>A0AC34QJC6_9BILA</name>
<proteinExistence type="predicted"/>
<reference evidence="2" key="1">
    <citation type="submission" date="2022-11" db="UniProtKB">
        <authorList>
            <consortium name="WormBaseParasite"/>
        </authorList>
    </citation>
    <scope>IDENTIFICATION</scope>
</reference>
<evidence type="ECO:0000313" key="2">
    <source>
        <dbReference type="WBParaSite" id="JU765_v2.g16838.t1"/>
    </source>
</evidence>
<evidence type="ECO:0000313" key="1">
    <source>
        <dbReference type="Proteomes" id="UP000887576"/>
    </source>
</evidence>
<accession>A0AC34QJC6</accession>
<dbReference type="Proteomes" id="UP000887576">
    <property type="component" value="Unplaced"/>
</dbReference>
<protein>
    <submittedName>
        <fullName evidence="2">Protein adenylyltransferase</fullName>
    </submittedName>
</protein>